<dbReference type="Pfam" id="PF13557">
    <property type="entry name" value="Phenol_MetA_deg"/>
    <property type="match status" value="1"/>
</dbReference>
<gene>
    <name evidence="2" type="ORF">BWX89_01299</name>
</gene>
<organism evidence="2">
    <name type="scientific">candidate division TA06 bacterium ADurb.Bin131</name>
    <dbReference type="NCBI Taxonomy" id="1852827"/>
    <lineage>
        <taxon>Bacteria</taxon>
        <taxon>Bacteria division TA06</taxon>
    </lineage>
</organism>
<dbReference type="InterPro" id="IPR025737">
    <property type="entry name" value="FApF"/>
</dbReference>
<evidence type="ECO:0000313" key="2">
    <source>
        <dbReference type="EMBL" id="OQB72474.1"/>
    </source>
</evidence>
<proteinExistence type="predicted"/>
<dbReference type="Proteomes" id="UP000485562">
    <property type="component" value="Unassembled WGS sequence"/>
</dbReference>
<accession>A0A1V6C6K0</accession>
<dbReference type="EMBL" id="MWDQ01000127">
    <property type="protein sequence ID" value="OQB72474.1"/>
    <property type="molecule type" value="Genomic_DNA"/>
</dbReference>
<keyword evidence="1" id="KW-0732">Signal</keyword>
<name>A0A1V6C6K0_UNCT6</name>
<sequence length="295" mass="32989">MKTFRIVLLICGVMVFSRICFATEGGGGAYPNGAEDFMLGAVPPPGFYYINYTTGYFSDTFRNSHGKSVVPDFKLSVYGNVSRLLFVSNKKILGGYWGMHALIPIMHMDVETPAGDDSKTGLGDIFIDPCIISWHSKNLHSVAGIEFVIPTGSYDKDDIANIGRNYWTIEPVFAFTHISDSGWEVSGKFMYDINFENDTTDYKSGQEFHCDYTVGKKINKGWTAGMGGYWYTQITDDKQNGIKVGDGNKGKVFAIGPQVKYDRGKTSFILKYQKEMSVENRPEGDKIWFKFVVGL</sequence>
<feature type="signal peptide" evidence="1">
    <location>
        <begin position="1"/>
        <end position="22"/>
    </location>
</feature>
<protein>
    <recommendedName>
        <fullName evidence="3">MetA-pathway of phenol degradation</fullName>
    </recommendedName>
</protein>
<dbReference type="AlphaFoldDB" id="A0A1V6C6K0"/>
<evidence type="ECO:0008006" key="3">
    <source>
        <dbReference type="Google" id="ProtNLM"/>
    </source>
</evidence>
<evidence type="ECO:0000256" key="1">
    <source>
        <dbReference type="SAM" id="SignalP"/>
    </source>
</evidence>
<feature type="chain" id="PRO_5010741657" description="MetA-pathway of phenol degradation" evidence="1">
    <location>
        <begin position="23"/>
        <end position="295"/>
    </location>
</feature>
<reference evidence="2" key="1">
    <citation type="submission" date="2017-02" db="EMBL/GenBank/DDBJ databases">
        <title>Delving into the versatile metabolic prowess of the omnipresent phylum Bacteroidetes.</title>
        <authorList>
            <person name="Nobu M.K."/>
            <person name="Mei R."/>
            <person name="Narihiro T."/>
            <person name="Kuroda K."/>
            <person name="Liu W.-T."/>
        </authorList>
    </citation>
    <scope>NUCLEOTIDE SEQUENCE</scope>
    <source>
        <strain evidence="2">ADurb.Bin131</strain>
    </source>
</reference>
<comment type="caution">
    <text evidence="2">The sequence shown here is derived from an EMBL/GenBank/DDBJ whole genome shotgun (WGS) entry which is preliminary data.</text>
</comment>